<keyword evidence="3" id="KW-1185">Reference proteome</keyword>
<evidence type="ECO:0000313" key="3">
    <source>
        <dbReference type="Proteomes" id="UP001168540"/>
    </source>
</evidence>
<accession>A0ABT7XTT2</accession>
<feature type="transmembrane region" description="Helical" evidence="1">
    <location>
        <begin position="379"/>
        <end position="400"/>
    </location>
</feature>
<feature type="transmembrane region" description="Helical" evidence="1">
    <location>
        <begin position="447"/>
        <end position="466"/>
    </location>
</feature>
<feature type="transmembrane region" description="Helical" evidence="1">
    <location>
        <begin position="154"/>
        <end position="176"/>
    </location>
</feature>
<keyword evidence="1" id="KW-0812">Transmembrane</keyword>
<dbReference type="RefSeq" id="WP_289831855.1">
    <property type="nucleotide sequence ID" value="NZ_JAUEDK010000057.1"/>
</dbReference>
<feature type="transmembrane region" description="Helical" evidence="1">
    <location>
        <begin position="341"/>
        <end position="359"/>
    </location>
</feature>
<keyword evidence="1" id="KW-0472">Membrane</keyword>
<reference evidence="2" key="1">
    <citation type="submission" date="2023-06" db="EMBL/GenBank/DDBJ databases">
        <authorList>
            <person name="Zhang S."/>
        </authorList>
    </citation>
    <scope>NUCLEOTIDE SEQUENCE</scope>
    <source>
        <strain evidence="2">SG2303</strain>
    </source>
</reference>
<dbReference type="NCBIfam" id="NF033912">
    <property type="entry name" value="msc"/>
    <property type="match status" value="1"/>
</dbReference>
<dbReference type="Pfam" id="PF05552">
    <property type="entry name" value="MS_channel_1st_1"/>
    <property type="match status" value="4"/>
</dbReference>
<evidence type="ECO:0000256" key="1">
    <source>
        <dbReference type="RuleBase" id="RU369025"/>
    </source>
</evidence>
<feature type="transmembrane region" description="Helical" evidence="1">
    <location>
        <begin position="250"/>
        <end position="271"/>
    </location>
</feature>
<keyword evidence="1" id="KW-1003">Cell membrane</keyword>
<dbReference type="PANTHER" id="PTHR30221:SF1">
    <property type="entry name" value="SMALL-CONDUCTANCE MECHANOSENSITIVE CHANNEL"/>
    <property type="match status" value="1"/>
</dbReference>
<feature type="transmembrane region" description="Helical" evidence="1">
    <location>
        <begin position="283"/>
        <end position="308"/>
    </location>
</feature>
<keyword evidence="1" id="KW-0407">Ion channel</keyword>
<feature type="transmembrane region" description="Helical" evidence="1">
    <location>
        <begin position="109"/>
        <end position="133"/>
    </location>
</feature>
<dbReference type="Gene3D" id="1.10.287.1260">
    <property type="match status" value="1"/>
</dbReference>
<comment type="caution">
    <text evidence="1">Lacks conserved residue(s) required for the propagation of feature annotation.</text>
</comment>
<comment type="similarity">
    <text evidence="1">Belongs to the MscS (TC 1.A.23) family.</text>
</comment>
<comment type="function">
    <text evidence="1">Mechanosensitive channel that participates in the regulation of osmotic pressure changes within the cell, opening in response to stretch forces in the membrane lipid bilayer, without the need for other proteins. Contributes to normal resistance to hypoosmotic shock. Forms an ion channel of 1.0 nanosiemens conductance with a slight preference for anions.</text>
</comment>
<comment type="subunit">
    <text evidence="1">Homoheptamer.</text>
</comment>
<dbReference type="InterPro" id="IPR008910">
    <property type="entry name" value="MSC_TM_helix"/>
</dbReference>
<comment type="caution">
    <text evidence="2">The sequence shown here is derived from an EMBL/GenBank/DDBJ whole genome shotgun (WGS) entry which is preliminary data.</text>
</comment>
<dbReference type="PANTHER" id="PTHR30221">
    <property type="entry name" value="SMALL-CONDUCTANCE MECHANOSENSITIVE CHANNEL"/>
    <property type="match status" value="1"/>
</dbReference>
<proteinExistence type="inferred from homology"/>
<keyword evidence="1" id="KW-0406">Ion transport</keyword>
<feature type="transmembrane region" description="Helical" evidence="1">
    <location>
        <begin position="68"/>
        <end position="89"/>
    </location>
</feature>
<dbReference type="InterPro" id="IPR045275">
    <property type="entry name" value="MscS_archaea/bacteria_type"/>
</dbReference>
<dbReference type="EMBL" id="JAUEDK010000057">
    <property type="protein sequence ID" value="MDN0077209.1"/>
    <property type="molecule type" value="Genomic_DNA"/>
</dbReference>
<gene>
    <name evidence="2" type="ORF">QU481_20415</name>
</gene>
<evidence type="ECO:0000313" key="2">
    <source>
        <dbReference type="EMBL" id="MDN0077209.1"/>
    </source>
</evidence>
<protein>
    <recommendedName>
        <fullName evidence="1">Small-conductance mechanosensitive channel</fullName>
    </recommendedName>
</protein>
<keyword evidence="1" id="KW-0997">Cell inner membrane</keyword>
<comment type="subcellular location">
    <subcellularLocation>
        <location evidence="1">Cell inner membrane</location>
        <topology evidence="1">Multi-pass membrane protein</topology>
    </subcellularLocation>
</comment>
<dbReference type="Proteomes" id="UP001168540">
    <property type="component" value="Unassembled WGS sequence"/>
</dbReference>
<feature type="transmembrane region" description="Helical" evidence="1">
    <location>
        <begin position="20"/>
        <end position="42"/>
    </location>
</feature>
<name>A0ABT7XTT2_9NEIS</name>
<keyword evidence="1" id="KW-0813">Transport</keyword>
<feature type="transmembrane region" description="Helical" evidence="1">
    <location>
        <begin position="421"/>
        <end position="441"/>
    </location>
</feature>
<organism evidence="2 3">
    <name type="scientific">Crenobacter oryzisoli</name>
    <dbReference type="NCBI Taxonomy" id="3056844"/>
    <lineage>
        <taxon>Bacteria</taxon>
        <taxon>Pseudomonadati</taxon>
        <taxon>Pseudomonadota</taxon>
        <taxon>Betaproteobacteria</taxon>
        <taxon>Neisseriales</taxon>
        <taxon>Neisseriaceae</taxon>
        <taxon>Crenobacter</taxon>
    </lineage>
</organism>
<keyword evidence="1" id="KW-1133">Transmembrane helix</keyword>
<sequence>MDLTTLLQSIQSSLGQNLPSVLGAVGIFVIGWLVAVAVRASVRKGLSAISLNRWLKSKAELNVDIERWVAVILFWVILLITLIAVFNSVHLERASDPFNTMITQVLAYLPRIVAALLLALLAWVIGTVVRAVVSRSLSATGLDKKLGTEERLSSMSNHVGNVLFWLVLLLFVPNILETLQLNGLLEPFQAMIDKLLGILPNVLAALAIGLVGWLVARLLRDLVVNLLSAGEVDKLAEHAGLSERLGLTQLIGTLVYIFVFVPALIAALDALQMHAISDPASEMLSMFLTAIPNIVAAVIILLLTYYVARFVARLLTGIASGLNVDTLPEKIGLTRLFSGEFKLSTLIGRLVLFFAMLFATAEAANRLGFSAVRDLVDEFIQFGGQILLGSVILFVGLWLANLAYDAIGRSGDEGAKGLARLARAAILGLVAAMGLRAMGIADEIVELAFGLVLGAIAVAVALSFGLGGREAAGRQMEYWLSKWRKEP</sequence>
<feature type="transmembrane region" description="Helical" evidence="1">
    <location>
        <begin position="196"/>
        <end position="216"/>
    </location>
</feature>